<dbReference type="PANTHER" id="PTHR39190:SF1">
    <property type="entry name" value="FLAGELLAR ASSEMBLY FACTOR FLIW"/>
    <property type="match status" value="1"/>
</dbReference>
<dbReference type="SUPFAM" id="SSF141457">
    <property type="entry name" value="BH3618-like"/>
    <property type="match status" value="1"/>
</dbReference>
<dbReference type="InterPro" id="IPR024046">
    <property type="entry name" value="Flagellar_assmbl_FliW_dom_sf"/>
</dbReference>
<evidence type="ECO:0000256" key="2">
    <source>
        <dbReference type="ARBA" id="ARBA00022795"/>
    </source>
</evidence>
<keyword evidence="2 4" id="KW-1005">Bacterial flagellum biogenesis</keyword>
<dbReference type="GO" id="GO:0006417">
    <property type="term" value="P:regulation of translation"/>
    <property type="evidence" value="ECO:0007669"/>
    <property type="project" value="UniProtKB-KW"/>
</dbReference>
<accession>A0A7Y9Z722</accession>
<dbReference type="GO" id="GO:0005737">
    <property type="term" value="C:cytoplasm"/>
    <property type="evidence" value="ECO:0007669"/>
    <property type="project" value="UniProtKB-SubCell"/>
</dbReference>
<evidence type="ECO:0000313" key="5">
    <source>
        <dbReference type="EMBL" id="NYI40002.1"/>
    </source>
</evidence>
<dbReference type="Gene3D" id="2.30.290.10">
    <property type="entry name" value="BH3618-like"/>
    <property type="match status" value="1"/>
</dbReference>
<evidence type="ECO:0000256" key="1">
    <source>
        <dbReference type="ARBA" id="ARBA00022490"/>
    </source>
</evidence>
<proteinExistence type="inferred from homology"/>
<keyword evidence="1 4" id="KW-0963">Cytoplasm</keyword>
<dbReference type="Proteomes" id="UP000547973">
    <property type="component" value="Unassembled WGS sequence"/>
</dbReference>
<keyword evidence="5" id="KW-0966">Cell projection</keyword>
<evidence type="ECO:0000313" key="6">
    <source>
        <dbReference type="Proteomes" id="UP000547973"/>
    </source>
</evidence>
<keyword evidence="4" id="KW-0143">Chaperone</keyword>
<dbReference type="GO" id="GO:0044780">
    <property type="term" value="P:bacterial-type flagellum assembly"/>
    <property type="evidence" value="ECO:0007669"/>
    <property type="project" value="UniProtKB-UniRule"/>
</dbReference>
<dbReference type="Pfam" id="PF02623">
    <property type="entry name" value="FliW"/>
    <property type="match status" value="1"/>
</dbReference>
<dbReference type="PANTHER" id="PTHR39190">
    <property type="entry name" value="FLAGELLAR ASSEMBLY FACTOR FLIW"/>
    <property type="match status" value="1"/>
</dbReference>
<comment type="caution">
    <text evidence="5">The sequence shown here is derived from an EMBL/GenBank/DDBJ whole genome shotgun (WGS) entry which is preliminary data.</text>
</comment>
<dbReference type="InterPro" id="IPR003775">
    <property type="entry name" value="Flagellar_assembly_factor_FliW"/>
</dbReference>
<organism evidence="5 6">
    <name type="scientific">Demequina lutea</name>
    <dbReference type="NCBI Taxonomy" id="431489"/>
    <lineage>
        <taxon>Bacteria</taxon>
        <taxon>Bacillati</taxon>
        <taxon>Actinomycetota</taxon>
        <taxon>Actinomycetes</taxon>
        <taxon>Micrococcales</taxon>
        <taxon>Demequinaceae</taxon>
        <taxon>Demequina</taxon>
    </lineage>
</organism>
<keyword evidence="5" id="KW-0969">Cilium</keyword>
<comment type="subunit">
    <text evidence="4">Interacts with translational regulator CsrA and flagellin(s).</text>
</comment>
<name>A0A7Y9Z722_9MICO</name>
<dbReference type="EMBL" id="JACBZO010000001">
    <property type="protein sequence ID" value="NYI40002.1"/>
    <property type="molecule type" value="Genomic_DNA"/>
</dbReference>
<sequence length="146" mass="15169">MSVAVAIDGDRTKLRELPDEIVFVESPPGMATSTRFVLTALDDSGFLFALRSLETPGVRLFVITPRAYFPGYAPEVSASVRTALGLDAATPAVLLAVVHPGGDQTSTANLLAPLVVNPDTGAAAQVVLDGDEWPLRAPLGTGTEAP</sequence>
<dbReference type="OrthoDB" id="3268119at2"/>
<comment type="similarity">
    <text evidence="4">Belongs to the FliW family.</text>
</comment>
<comment type="subcellular location">
    <subcellularLocation>
        <location evidence="4">Cytoplasm</location>
    </subcellularLocation>
</comment>
<evidence type="ECO:0000256" key="3">
    <source>
        <dbReference type="ARBA" id="ARBA00022845"/>
    </source>
</evidence>
<protein>
    <recommendedName>
        <fullName evidence="4">Flagellar assembly factor FliW</fullName>
    </recommendedName>
</protein>
<keyword evidence="3 4" id="KW-0810">Translation regulation</keyword>
<reference evidence="5 6" key="1">
    <citation type="submission" date="2020-07" db="EMBL/GenBank/DDBJ databases">
        <title>Sequencing the genomes of 1000 actinobacteria strains.</title>
        <authorList>
            <person name="Klenk H.-P."/>
        </authorList>
    </citation>
    <scope>NUCLEOTIDE SEQUENCE [LARGE SCALE GENOMIC DNA]</scope>
    <source>
        <strain evidence="5 6">DSM 19970</strain>
    </source>
</reference>
<gene>
    <name evidence="4" type="primary">fliW</name>
    <name evidence="5" type="ORF">BKA03_000121</name>
</gene>
<comment type="function">
    <text evidence="4">Acts as an anti-CsrA protein, binds CsrA and prevents it from repressing translation of its target genes, one of which is flagellin. Binds to flagellin and participates in the assembly of the flagellum.</text>
</comment>
<dbReference type="RefSeq" id="WP_062075694.1">
    <property type="nucleotide sequence ID" value="NZ_BBRC01000012.1"/>
</dbReference>
<keyword evidence="6" id="KW-1185">Reference proteome</keyword>
<keyword evidence="5" id="KW-0282">Flagellum</keyword>
<dbReference type="AlphaFoldDB" id="A0A7Y9Z722"/>
<dbReference type="HAMAP" id="MF_01185">
    <property type="entry name" value="FliW"/>
    <property type="match status" value="1"/>
</dbReference>
<evidence type="ECO:0000256" key="4">
    <source>
        <dbReference type="HAMAP-Rule" id="MF_01185"/>
    </source>
</evidence>